<evidence type="ECO:0008006" key="3">
    <source>
        <dbReference type="Google" id="ProtNLM"/>
    </source>
</evidence>
<dbReference type="AlphaFoldDB" id="A0A125W811"/>
<dbReference type="InterPro" id="IPR012674">
    <property type="entry name" value="Calycin"/>
</dbReference>
<name>A0A125W811_ENTFL</name>
<reference evidence="1 2" key="1">
    <citation type="submission" date="2010-07" db="EMBL/GenBank/DDBJ databases">
        <authorList>
            <person name="Sid Ahmed O."/>
        </authorList>
    </citation>
    <scope>NUCLEOTIDE SEQUENCE [LARGE SCALE GENOMIC DNA]</scope>
    <source>
        <strain evidence="1 2">TX4248</strain>
    </source>
</reference>
<dbReference type="SUPFAM" id="SSF50814">
    <property type="entry name" value="Lipocalins"/>
    <property type="match status" value="1"/>
</dbReference>
<proteinExistence type="predicted"/>
<dbReference type="GeneID" id="60893539"/>
<dbReference type="RefSeq" id="WP_002382132.1">
    <property type="nucleotide sequence ID" value="NZ_GL454430.1"/>
</dbReference>
<evidence type="ECO:0000313" key="2">
    <source>
        <dbReference type="Proteomes" id="UP000004846"/>
    </source>
</evidence>
<accession>A0A125W811</accession>
<dbReference type="EMBL" id="AEBR01000025">
    <property type="protein sequence ID" value="EFM83417.1"/>
    <property type="molecule type" value="Genomic_DNA"/>
</dbReference>
<gene>
    <name evidence="1" type="ORF">HMPREF9498_00874</name>
</gene>
<dbReference type="Pfam" id="PF09148">
    <property type="entry name" value="DUF1934"/>
    <property type="match status" value="1"/>
</dbReference>
<dbReference type="Gene3D" id="2.40.128.20">
    <property type="match status" value="1"/>
</dbReference>
<evidence type="ECO:0000313" key="1">
    <source>
        <dbReference type="EMBL" id="EFM83417.1"/>
    </source>
</evidence>
<sequence>MDLSTGVPVSIQLKTIVQQGNEQKDFFFDLEGQLVKMGDTLYIRYKEELLEDTEPTPVTIKIEPDGHVQLIRAGELRMRLRFGYQEKLDTSYRTPYGLLQISTFTHNLRVSLKDQPMSGKILVDYDLYSQTERIGEYHLELEFTA</sequence>
<protein>
    <recommendedName>
        <fullName evidence="3">DUF1934 domain-containing protein</fullName>
    </recommendedName>
</protein>
<organism evidence="1 2">
    <name type="scientific">Enterococcus faecalis TX4248</name>
    <dbReference type="NCBI Taxonomy" id="749495"/>
    <lineage>
        <taxon>Bacteria</taxon>
        <taxon>Bacillati</taxon>
        <taxon>Bacillota</taxon>
        <taxon>Bacilli</taxon>
        <taxon>Lactobacillales</taxon>
        <taxon>Enterococcaceae</taxon>
        <taxon>Enterococcus</taxon>
    </lineage>
</organism>
<comment type="caution">
    <text evidence="1">The sequence shown here is derived from an EMBL/GenBank/DDBJ whole genome shotgun (WGS) entry which is preliminary data.</text>
</comment>
<dbReference type="HOGENOM" id="CLU_120388_3_0_9"/>
<dbReference type="SMR" id="A0A125W811"/>
<dbReference type="InterPro" id="IPR015231">
    <property type="entry name" value="DUF1934"/>
</dbReference>
<dbReference type="Proteomes" id="UP000004846">
    <property type="component" value="Unassembled WGS sequence"/>
</dbReference>